<feature type="non-terminal residue" evidence="2">
    <location>
        <position position="320"/>
    </location>
</feature>
<gene>
    <name evidence="2" type="ORF">CCMP2556_LOCUS29185</name>
</gene>
<keyword evidence="3" id="KW-1185">Reference proteome</keyword>
<dbReference type="EMBL" id="CAXAMN010021404">
    <property type="protein sequence ID" value="CAK9059247.1"/>
    <property type="molecule type" value="Genomic_DNA"/>
</dbReference>
<accession>A0ABP0N628</accession>
<evidence type="ECO:0000313" key="2">
    <source>
        <dbReference type="EMBL" id="CAK9059247.1"/>
    </source>
</evidence>
<proteinExistence type="predicted"/>
<protein>
    <submittedName>
        <fullName evidence="2">Uncharacterized protein</fullName>
    </submittedName>
</protein>
<sequence>MPTTDTVGELVDSCAAFCGGGNIPLLAETLVAHHCMRSAQPPLLDHSRAWSQALQLINTRAAGLVAALENMTMAQLNFKAGIALKSKELAATMASDQTKDRLLSVTSSQTASEYRTILEAGVSDFLSSGKYRRDLQDTMEVLRNAGRTLDAALSSNLPQLRKFVDLCGDLLVSTGPNGEYLLDMCIQRAAVCLDNPEAQHVGCCCSTIPLGGTFGITGETGTPPQNSTGRRLQTAGGPVDVCAEAEVVFKDDKSQRYAELQSTAEGNQLLQAHLSALATAYPDFYSESNCRSSRRLDAAEQEPEVQEGGGGGAGEPLERI</sequence>
<name>A0ABP0N628_9DINO</name>
<reference evidence="2 3" key="1">
    <citation type="submission" date="2024-02" db="EMBL/GenBank/DDBJ databases">
        <authorList>
            <person name="Chen Y."/>
            <person name="Shah S."/>
            <person name="Dougan E. K."/>
            <person name="Thang M."/>
            <person name="Chan C."/>
        </authorList>
    </citation>
    <scope>NUCLEOTIDE SEQUENCE [LARGE SCALE GENOMIC DNA]</scope>
</reference>
<organism evidence="2 3">
    <name type="scientific">Durusdinium trenchii</name>
    <dbReference type="NCBI Taxonomy" id="1381693"/>
    <lineage>
        <taxon>Eukaryota</taxon>
        <taxon>Sar</taxon>
        <taxon>Alveolata</taxon>
        <taxon>Dinophyceae</taxon>
        <taxon>Suessiales</taxon>
        <taxon>Symbiodiniaceae</taxon>
        <taxon>Durusdinium</taxon>
    </lineage>
</organism>
<evidence type="ECO:0000256" key="1">
    <source>
        <dbReference type="SAM" id="MobiDB-lite"/>
    </source>
</evidence>
<feature type="region of interest" description="Disordered" evidence="1">
    <location>
        <begin position="292"/>
        <end position="320"/>
    </location>
</feature>
<dbReference type="Proteomes" id="UP001642484">
    <property type="component" value="Unassembled WGS sequence"/>
</dbReference>
<evidence type="ECO:0000313" key="3">
    <source>
        <dbReference type="Proteomes" id="UP001642484"/>
    </source>
</evidence>
<comment type="caution">
    <text evidence="2">The sequence shown here is derived from an EMBL/GenBank/DDBJ whole genome shotgun (WGS) entry which is preliminary data.</text>
</comment>